<keyword evidence="4" id="KW-1185">Reference proteome</keyword>
<dbReference type="GeneID" id="5562763"/>
<evidence type="ECO:0000313" key="3">
    <source>
        <dbReference type="EMBL" id="ABU81561.1"/>
    </source>
</evidence>
<name>A8A9F9_IGNH4</name>
<dbReference type="OrthoDB" id="9573at2157"/>
<accession>A8A9F9</accession>
<dbReference type="HOGENOM" id="CLU_119412_2_2_2"/>
<dbReference type="RefSeq" id="WP_011998413.1">
    <property type="nucleotide sequence ID" value="NC_009776.1"/>
</dbReference>
<gene>
    <name evidence="3" type="ordered locus">Igni_0378</name>
</gene>
<dbReference type="SUPFAM" id="SSF50249">
    <property type="entry name" value="Nucleic acid-binding proteins"/>
    <property type="match status" value="1"/>
</dbReference>
<dbReference type="Pfam" id="PF01796">
    <property type="entry name" value="OB_ChsH2_C"/>
    <property type="match status" value="1"/>
</dbReference>
<dbReference type="InterPro" id="IPR002878">
    <property type="entry name" value="ChsH2_C"/>
</dbReference>
<feature type="domain" description="ChsH2 rubredoxin-like zinc ribbon" evidence="2">
    <location>
        <begin position="10"/>
        <end position="45"/>
    </location>
</feature>
<protein>
    <recommendedName>
        <fullName evidence="5">DUF35 domain-containing protein</fullName>
    </recommendedName>
</protein>
<dbReference type="PANTHER" id="PTHR34075">
    <property type="entry name" value="BLR3430 PROTEIN"/>
    <property type="match status" value="1"/>
</dbReference>
<sequence>MEISPAAVWREKPYRYRLEVRRCPSCKRVFREEVTHCPRCGVETVRERLPWRGKLLAWTKICQVPEGFEDQAPLYVGLVELENGERVVARLTDVMEEPKEGSEVQAVLRKVRADGETGLIEYALFFRVIPK</sequence>
<dbReference type="PANTHER" id="PTHR34075:SF5">
    <property type="entry name" value="BLR3430 PROTEIN"/>
    <property type="match status" value="1"/>
</dbReference>
<dbReference type="eggNOG" id="arCOG01285">
    <property type="taxonomic scope" value="Archaea"/>
</dbReference>
<dbReference type="InterPro" id="IPR012340">
    <property type="entry name" value="NA-bd_OB-fold"/>
</dbReference>
<reference evidence="3 4" key="1">
    <citation type="journal article" date="2008" name="Genome Biol.">
        <title>A genomic analysis of the archaeal system Ignicoccus hospitalis-Nanoarchaeum equitans.</title>
        <authorList>
            <person name="Podar M."/>
            <person name="Anderson I."/>
            <person name="Makarova K.S."/>
            <person name="Elkins J.G."/>
            <person name="Ivanova N."/>
            <person name="Wall M.A."/>
            <person name="Lykidis A."/>
            <person name="Mavromatis K."/>
            <person name="Sun H."/>
            <person name="Hudson M.E."/>
            <person name="Chen W."/>
            <person name="Deciu C."/>
            <person name="Hutchison D."/>
            <person name="Eads J.R."/>
            <person name="Anderson A."/>
            <person name="Fernandes F."/>
            <person name="Szeto E."/>
            <person name="Lapidus A."/>
            <person name="Kyrpides N.C."/>
            <person name="Saier M.H.Jr."/>
            <person name="Richardson P.M."/>
            <person name="Rachel R."/>
            <person name="Huber H."/>
            <person name="Eisen J.A."/>
            <person name="Koonin E.V."/>
            <person name="Keller M."/>
            <person name="Stetter K.O."/>
        </authorList>
    </citation>
    <scope>NUCLEOTIDE SEQUENCE [LARGE SCALE GENOMIC DNA]</scope>
    <source>
        <strain evidence="4">KIN4/I / DSM 18386 / JCM 14125</strain>
    </source>
</reference>
<dbReference type="KEGG" id="iho:Igni_0378"/>
<evidence type="ECO:0000259" key="2">
    <source>
        <dbReference type="Pfam" id="PF12172"/>
    </source>
</evidence>
<organism evidence="3 4">
    <name type="scientific">Ignicoccus hospitalis (strain KIN4/I / DSM 18386 / JCM 14125)</name>
    <dbReference type="NCBI Taxonomy" id="453591"/>
    <lineage>
        <taxon>Archaea</taxon>
        <taxon>Thermoproteota</taxon>
        <taxon>Thermoprotei</taxon>
        <taxon>Desulfurococcales</taxon>
        <taxon>Desulfurococcaceae</taxon>
        <taxon>Ignicoccus</taxon>
    </lineage>
</organism>
<feature type="domain" description="ChsH2 C-terminal OB-fold" evidence="1">
    <location>
        <begin position="49"/>
        <end position="109"/>
    </location>
</feature>
<dbReference type="STRING" id="453591.Igni_0378"/>
<dbReference type="InterPro" id="IPR022002">
    <property type="entry name" value="ChsH2_Znr"/>
</dbReference>
<dbReference type="EMBL" id="CP000816">
    <property type="protein sequence ID" value="ABU81561.1"/>
    <property type="molecule type" value="Genomic_DNA"/>
</dbReference>
<evidence type="ECO:0000313" key="4">
    <source>
        <dbReference type="Proteomes" id="UP000000262"/>
    </source>
</evidence>
<dbReference type="AlphaFoldDB" id="A8A9F9"/>
<dbReference type="Pfam" id="PF12172">
    <property type="entry name" value="zf-ChsH2"/>
    <property type="match status" value="1"/>
</dbReference>
<dbReference type="PhylomeDB" id="A8A9F9"/>
<dbReference type="InterPro" id="IPR052513">
    <property type="entry name" value="Thioester_dehydratase-like"/>
</dbReference>
<evidence type="ECO:0000259" key="1">
    <source>
        <dbReference type="Pfam" id="PF01796"/>
    </source>
</evidence>
<dbReference type="Proteomes" id="UP000000262">
    <property type="component" value="Chromosome"/>
</dbReference>
<evidence type="ECO:0008006" key="5">
    <source>
        <dbReference type="Google" id="ProtNLM"/>
    </source>
</evidence>
<proteinExistence type="predicted"/>